<dbReference type="Gene3D" id="1.25.40.10">
    <property type="entry name" value="Tetratricopeptide repeat domain"/>
    <property type="match status" value="1"/>
</dbReference>
<dbReference type="SUPFAM" id="SSF48452">
    <property type="entry name" value="TPR-like"/>
    <property type="match status" value="1"/>
</dbReference>
<dbReference type="Pfam" id="PF12895">
    <property type="entry name" value="ANAPC3"/>
    <property type="match status" value="1"/>
</dbReference>
<dbReference type="PANTHER" id="PTHR16263">
    <property type="entry name" value="TETRATRICOPEPTIDE REPEAT PROTEIN 38"/>
    <property type="match status" value="1"/>
</dbReference>
<protein>
    <recommendedName>
        <fullName evidence="2">Tetratricopeptide repeat protein 38</fullName>
    </recommendedName>
</protein>
<organism evidence="5">
    <name type="scientific">Hemiselmis andersenii</name>
    <name type="common">Cryptophyte alga</name>
    <dbReference type="NCBI Taxonomy" id="464988"/>
    <lineage>
        <taxon>Eukaryota</taxon>
        <taxon>Cryptophyceae</taxon>
        <taxon>Cryptomonadales</taxon>
        <taxon>Hemiselmidaceae</taxon>
        <taxon>Hemiselmis</taxon>
    </lineage>
</organism>
<keyword evidence="3" id="KW-0677">Repeat</keyword>
<evidence type="ECO:0000256" key="2">
    <source>
        <dbReference type="ARBA" id="ARBA00019992"/>
    </source>
</evidence>
<evidence type="ECO:0000313" key="5">
    <source>
        <dbReference type="EMBL" id="CAD8955923.1"/>
    </source>
</evidence>
<name>A0A7S1DTP2_HEMAN</name>
<keyword evidence="4" id="KW-0802">TPR repeat</keyword>
<evidence type="ECO:0000256" key="1">
    <source>
        <dbReference type="ARBA" id="ARBA00005857"/>
    </source>
</evidence>
<comment type="similarity">
    <text evidence="1">Belongs to the TTC38 family.</text>
</comment>
<gene>
    <name evidence="5" type="ORF">HAND00432_LOCUS10461</name>
</gene>
<sequence>MAEKIYPDVEFAPSGRQLRNVEDWKKMGLPVSTDSTRSARLLDLSLEMVLGVYGTPYETALAAAEEDEDFALPVCVLLWLMILGSSGKLEDDKILELVKRMETAVSVREHTDRERGVVAAVLEMSRGRLEAAVAVVEEVGVLWPQDAMVAKLTNDLCYFLGQSVRMRDYNARVLPSLSEGVPMFNYVYGMMAFTSEESGDYDTAMLFGKKALAVYAKDPWAIHAIAHVHEMRGTHAECAEFLRSTKGDWDTTNLACHCYWHLGLCLLELGLKEDAMAIFDENISGYIGPGGVFALVDSSQYLQRMELEDMDVGRRWQKVIGPLYEMREHHRLPFNDLHIALASAASDNASLREGAQAAMRTYLSEGDEKIRDTTAHRVLSQVGIPLLSAVNAYRDNKYDECANILLSHRYLIHLLGGSGAQRDILTLILIHACIKAGGKYHARLGTQLVHERLMTKRESKMTTRLLALASKKDNGLSSPGLSSPRTSCK</sequence>
<dbReference type="InterPro" id="IPR011990">
    <property type="entry name" value="TPR-like_helical_dom_sf"/>
</dbReference>
<reference evidence="5" key="1">
    <citation type="submission" date="2021-01" db="EMBL/GenBank/DDBJ databases">
        <authorList>
            <person name="Corre E."/>
            <person name="Pelletier E."/>
            <person name="Niang G."/>
            <person name="Scheremetjew M."/>
            <person name="Finn R."/>
            <person name="Kale V."/>
            <person name="Holt S."/>
            <person name="Cochrane G."/>
            <person name="Meng A."/>
            <person name="Brown T."/>
            <person name="Cohen L."/>
        </authorList>
    </citation>
    <scope>NUCLEOTIDE SEQUENCE</scope>
    <source>
        <strain evidence="5">CCMP644</strain>
    </source>
</reference>
<dbReference type="PANTHER" id="PTHR16263:SF4">
    <property type="entry name" value="TETRATRICOPEPTIDE REPEAT PROTEIN 38"/>
    <property type="match status" value="1"/>
</dbReference>
<dbReference type="InterPro" id="IPR033891">
    <property type="entry name" value="TTC38"/>
</dbReference>
<accession>A0A7S1DTP2</accession>
<evidence type="ECO:0000256" key="4">
    <source>
        <dbReference type="ARBA" id="ARBA00022803"/>
    </source>
</evidence>
<proteinExistence type="inferred from homology"/>
<evidence type="ECO:0000256" key="3">
    <source>
        <dbReference type="ARBA" id="ARBA00022737"/>
    </source>
</evidence>
<dbReference type="EMBL" id="HBFX01017279">
    <property type="protein sequence ID" value="CAD8955923.1"/>
    <property type="molecule type" value="Transcribed_RNA"/>
</dbReference>
<dbReference type="AlphaFoldDB" id="A0A7S1DTP2"/>